<evidence type="ECO:0008006" key="4">
    <source>
        <dbReference type="Google" id="ProtNLM"/>
    </source>
</evidence>
<keyword evidence="1" id="KW-0812">Transmembrane</keyword>
<keyword evidence="3" id="KW-1185">Reference proteome</keyword>
<evidence type="ECO:0000313" key="3">
    <source>
        <dbReference type="Proteomes" id="UP000215027"/>
    </source>
</evidence>
<protein>
    <recommendedName>
        <fullName evidence="4">Transglycosylase-associated protein</fullName>
    </recommendedName>
</protein>
<dbReference type="EMBL" id="LN890655">
    <property type="protein sequence ID" value="CUS05512.2"/>
    <property type="molecule type" value="Genomic_DNA"/>
</dbReference>
<evidence type="ECO:0000256" key="1">
    <source>
        <dbReference type="SAM" id="Phobius"/>
    </source>
</evidence>
<organism evidence="2 3">
    <name type="scientific">Candidatus Promineifilum breve</name>
    <dbReference type="NCBI Taxonomy" id="1806508"/>
    <lineage>
        <taxon>Bacteria</taxon>
        <taxon>Bacillati</taxon>
        <taxon>Chloroflexota</taxon>
        <taxon>Ardenticatenia</taxon>
        <taxon>Candidatus Promineifilales</taxon>
        <taxon>Candidatus Promineifilaceae</taxon>
        <taxon>Candidatus Promineifilum</taxon>
    </lineage>
</organism>
<accession>A0A160T6I9</accession>
<dbReference type="RefSeq" id="WP_095044720.1">
    <property type="nucleotide sequence ID" value="NZ_LN890655.1"/>
</dbReference>
<keyword evidence="1" id="KW-0472">Membrane</keyword>
<sequence length="94" mass="10211">MIAIPGSASALVLGFLLATIYGAVFHLVFGGTIKRLILFLAAAWLGFFIGQFAGDFLNFEILKLGKIHLLSATLGAWLMLFAAWWLVGQDSNPR</sequence>
<keyword evidence="1" id="KW-1133">Transmembrane helix</keyword>
<reference evidence="2" key="1">
    <citation type="submission" date="2016-01" db="EMBL/GenBank/DDBJ databases">
        <authorList>
            <person name="Mcilroy J.S."/>
            <person name="Karst M S."/>
            <person name="Albertsen M."/>
        </authorList>
    </citation>
    <scope>NUCLEOTIDE SEQUENCE</scope>
    <source>
        <strain evidence="2">Cfx-K</strain>
    </source>
</reference>
<feature type="transmembrane region" description="Helical" evidence="1">
    <location>
        <begin position="66"/>
        <end position="87"/>
    </location>
</feature>
<name>A0A160T6I9_9CHLR</name>
<dbReference type="Proteomes" id="UP000215027">
    <property type="component" value="Chromosome I"/>
</dbReference>
<gene>
    <name evidence="2" type="ORF">CFX0092_A3634</name>
</gene>
<proteinExistence type="predicted"/>
<dbReference type="AlphaFoldDB" id="A0A160T6I9"/>
<feature type="transmembrane region" description="Helical" evidence="1">
    <location>
        <begin position="6"/>
        <end position="29"/>
    </location>
</feature>
<feature type="transmembrane region" description="Helical" evidence="1">
    <location>
        <begin position="36"/>
        <end position="54"/>
    </location>
</feature>
<evidence type="ECO:0000313" key="2">
    <source>
        <dbReference type="EMBL" id="CUS05512.2"/>
    </source>
</evidence>
<dbReference type="KEGG" id="pbf:CFX0092_A3634"/>